<keyword evidence="2" id="KW-0902">Two-component regulatory system</keyword>
<keyword evidence="3" id="KW-0805">Transcription regulation</keyword>
<dbReference type="Proteomes" id="UP000025756">
    <property type="component" value="Unassembled WGS sequence"/>
</dbReference>
<dbReference type="CDD" id="cd00383">
    <property type="entry name" value="trans_reg_C"/>
    <property type="match status" value="1"/>
</dbReference>
<dbReference type="PANTHER" id="PTHR48111:SF1">
    <property type="entry name" value="TWO-COMPONENT RESPONSE REGULATOR ORR33"/>
    <property type="match status" value="1"/>
</dbReference>
<dbReference type="PROSITE" id="PS51755">
    <property type="entry name" value="OMPR_PHOB"/>
    <property type="match status" value="1"/>
</dbReference>
<dbReference type="Gene3D" id="3.40.50.2300">
    <property type="match status" value="1"/>
</dbReference>
<evidence type="ECO:0000256" key="5">
    <source>
        <dbReference type="ARBA" id="ARBA00023163"/>
    </source>
</evidence>
<evidence type="ECO:0000256" key="4">
    <source>
        <dbReference type="ARBA" id="ARBA00023125"/>
    </source>
</evidence>
<accession>A0ABR4RMD8</accession>
<evidence type="ECO:0000313" key="9">
    <source>
        <dbReference type="Proteomes" id="UP000025756"/>
    </source>
</evidence>
<dbReference type="Pfam" id="PF00486">
    <property type="entry name" value="Trans_reg_C"/>
    <property type="match status" value="1"/>
</dbReference>
<dbReference type="InterPro" id="IPR011006">
    <property type="entry name" value="CheY-like_superfamily"/>
</dbReference>
<sequence>MFKCNIGAASRRGLRACGLTAPPVRHAFPRARPSVDSEAPLMNSTLDVIFLVRDDAAHQKQLEHLAYLGFKIRACTELIEVYDNCAAHACPLVILSAPLADIHIAAARLRAIDRRVGIIAMEAFADSESRIRTLLCGADACLPTDVSGLELAAVLQALLRRIVALAPLPETAELARGSEPGIDLGMEALALEPAMAPPDSKWHLTNQGWTLVSPGGRTLGLTTGEREFLSRLMRAPERKISREALIADDLSAPGAADQGAQRSRFVDVMISRLRRKAAHHQMPLPIRALHGWGYMFAAEVADEAGARGRH</sequence>
<name>A0ABR4RMD8_BORBO</name>
<dbReference type="PANTHER" id="PTHR48111">
    <property type="entry name" value="REGULATOR OF RPOS"/>
    <property type="match status" value="1"/>
</dbReference>
<evidence type="ECO:0000259" key="7">
    <source>
        <dbReference type="PROSITE" id="PS51755"/>
    </source>
</evidence>
<gene>
    <name evidence="8" type="ORF">L490_0583</name>
</gene>
<proteinExistence type="predicted"/>
<dbReference type="SUPFAM" id="SSF46894">
    <property type="entry name" value="C-terminal effector domain of the bipartite response regulators"/>
    <property type="match status" value="1"/>
</dbReference>
<evidence type="ECO:0000256" key="6">
    <source>
        <dbReference type="PROSITE-ProRule" id="PRU01091"/>
    </source>
</evidence>
<dbReference type="InterPro" id="IPR001867">
    <property type="entry name" value="OmpR/PhoB-type_DNA-bd"/>
</dbReference>
<feature type="domain" description="OmpR/PhoB-type" evidence="7">
    <location>
        <begin position="192"/>
        <end position="298"/>
    </location>
</feature>
<organism evidence="8 9">
    <name type="scientific">Bordetella bronchiseptica 00-P-2796</name>
    <dbReference type="NCBI Taxonomy" id="1331199"/>
    <lineage>
        <taxon>Bacteria</taxon>
        <taxon>Pseudomonadati</taxon>
        <taxon>Pseudomonadota</taxon>
        <taxon>Betaproteobacteria</taxon>
        <taxon>Burkholderiales</taxon>
        <taxon>Alcaligenaceae</taxon>
        <taxon>Bordetella</taxon>
    </lineage>
</organism>
<keyword evidence="4 6" id="KW-0238">DNA-binding</keyword>
<dbReference type="EMBL" id="JGWH01000002">
    <property type="protein sequence ID" value="KCV38961.1"/>
    <property type="molecule type" value="Genomic_DNA"/>
</dbReference>
<dbReference type="SUPFAM" id="SSF52172">
    <property type="entry name" value="CheY-like"/>
    <property type="match status" value="1"/>
</dbReference>
<evidence type="ECO:0000256" key="1">
    <source>
        <dbReference type="ARBA" id="ARBA00022553"/>
    </source>
</evidence>
<keyword evidence="9" id="KW-1185">Reference proteome</keyword>
<keyword evidence="1" id="KW-0597">Phosphoprotein</keyword>
<comment type="caution">
    <text evidence="8">The sequence shown here is derived from an EMBL/GenBank/DDBJ whole genome shotgun (WGS) entry which is preliminary data.</text>
</comment>
<dbReference type="SMART" id="SM00862">
    <property type="entry name" value="Trans_reg_C"/>
    <property type="match status" value="1"/>
</dbReference>
<evidence type="ECO:0000256" key="2">
    <source>
        <dbReference type="ARBA" id="ARBA00023012"/>
    </source>
</evidence>
<evidence type="ECO:0000256" key="3">
    <source>
        <dbReference type="ARBA" id="ARBA00023015"/>
    </source>
</evidence>
<evidence type="ECO:0000313" key="8">
    <source>
        <dbReference type="EMBL" id="KCV38961.1"/>
    </source>
</evidence>
<protein>
    <submittedName>
        <fullName evidence="8">Transcriptional regulatory protein, C-terminal domain protein</fullName>
    </submittedName>
</protein>
<dbReference type="InterPro" id="IPR036388">
    <property type="entry name" value="WH-like_DNA-bd_sf"/>
</dbReference>
<dbReference type="InterPro" id="IPR039420">
    <property type="entry name" value="WalR-like"/>
</dbReference>
<reference evidence="8 9" key="1">
    <citation type="submission" date="2014-03" db="EMBL/GenBank/DDBJ databases">
        <title>Genome sequence of Bordetella bronchiseptica.</title>
        <authorList>
            <person name="Harvill E."/>
            <person name="Goodfield L.L."/>
            <person name="Ivanov Y.V."/>
            <person name="Meyer J.A."/>
            <person name="Muse S.J."/>
            <person name="Jacobs N."/>
            <person name="Bendor L."/>
            <person name="Smallridge W.E."/>
            <person name="Brinkac L.M."/>
            <person name="Sanka R."/>
            <person name="Kim M."/>
            <person name="Losada L."/>
        </authorList>
    </citation>
    <scope>NUCLEOTIDE SEQUENCE [LARGE SCALE GENOMIC DNA]</scope>
    <source>
        <strain evidence="8 9">00-P-2796</strain>
    </source>
</reference>
<dbReference type="InterPro" id="IPR016032">
    <property type="entry name" value="Sig_transdc_resp-reg_C-effctor"/>
</dbReference>
<feature type="DNA-binding region" description="OmpR/PhoB-type" evidence="6">
    <location>
        <begin position="192"/>
        <end position="298"/>
    </location>
</feature>
<keyword evidence="5" id="KW-0804">Transcription</keyword>
<dbReference type="Gene3D" id="1.10.10.10">
    <property type="entry name" value="Winged helix-like DNA-binding domain superfamily/Winged helix DNA-binding domain"/>
    <property type="match status" value="1"/>
</dbReference>